<feature type="region of interest" description="Disordered" evidence="1">
    <location>
        <begin position="1"/>
        <end position="20"/>
    </location>
</feature>
<evidence type="ECO:0008006" key="5">
    <source>
        <dbReference type="Google" id="ProtNLM"/>
    </source>
</evidence>
<feature type="signal peptide" evidence="2">
    <location>
        <begin position="1"/>
        <end position="38"/>
    </location>
</feature>
<accession>A0A6L6XS28</accession>
<proteinExistence type="predicted"/>
<dbReference type="EMBL" id="WSEK01000004">
    <property type="protein sequence ID" value="MVQ49622.1"/>
    <property type="molecule type" value="Genomic_DNA"/>
</dbReference>
<evidence type="ECO:0000256" key="2">
    <source>
        <dbReference type="SAM" id="SignalP"/>
    </source>
</evidence>
<evidence type="ECO:0000256" key="1">
    <source>
        <dbReference type="SAM" id="MobiDB-lite"/>
    </source>
</evidence>
<dbReference type="PROSITE" id="PS51257">
    <property type="entry name" value="PROKAR_LIPOPROTEIN"/>
    <property type="match status" value="1"/>
</dbReference>
<evidence type="ECO:0000313" key="3">
    <source>
        <dbReference type="EMBL" id="MVQ49622.1"/>
    </source>
</evidence>
<dbReference type="AlphaFoldDB" id="A0A6L6XS28"/>
<organism evidence="3 4">
    <name type="scientific">Nocardioides agri</name>
    <dbReference type="NCBI Taxonomy" id="2682843"/>
    <lineage>
        <taxon>Bacteria</taxon>
        <taxon>Bacillati</taxon>
        <taxon>Actinomycetota</taxon>
        <taxon>Actinomycetes</taxon>
        <taxon>Propionibacteriales</taxon>
        <taxon>Nocardioidaceae</taxon>
        <taxon>Nocardioides</taxon>
    </lineage>
</organism>
<dbReference type="Proteomes" id="UP000473525">
    <property type="component" value="Unassembled WGS sequence"/>
</dbReference>
<sequence length="205" mass="21623">MALRRHSPDRRGAGTRPARRGAAALAVLLMATAGCTDAGDPDEHEPPESVALQLETVSGADDLDRAALTEVEDEVGDVLSQYVADGFLGTYPRGDFVRAYDSFSEGLVPEAARDLDILTAAGFADAESVRATKLDARLSLLAPDGEVIGASAAVRLVFEATLPGGETRPIALRGRLLLEKQDGEWSVFGYDVRRRGDAAVAGEVS</sequence>
<comment type="caution">
    <text evidence="3">The sequence shown here is derived from an EMBL/GenBank/DDBJ whole genome shotgun (WGS) entry which is preliminary data.</text>
</comment>
<reference evidence="3 4" key="1">
    <citation type="submission" date="2019-12" db="EMBL/GenBank/DDBJ databases">
        <authorList>
            <person name="Huq M.A."/>
        </authorList>
    </citation>
    <scope>NUCLEOTIDE SEQUENCE [LARGE SCALE GENOMIC DNA]</scope>
    <source>
        <strain evidence="3 4">MAH-18</strain>
    </source>
</reference>
<dbReference type="RefSeq" id="WP_157342369.1">
    <property type="nucleotide sequence ID" value="NZ_WSEK01000004.1"/>
</dbReference>
<protein>
    <recommendedName>
        <fullName evidence="5">SnoaL-like domain-containing protein</fullName>
    </recommendedName>
</protein>
<evidence type="ECO:0000313" key="4">
    <source>
        <dbReference type="Proteomes" id="UP000473525"/>
    </source>
</evidence>
<keyword evidence="2" id="KW-0732">Signal</keyword>
<name>A0A6L6XS28_9ACTN</name>
<keyword evidence="4" id="KW-1185">Reference proteome</keyword>
<gene>
    <name evidence="3" type="ORF">GON03_10555</name>
</gene>
<feature type="chain" id="PRO_5038415068" description="SnoaL-like domain-containing protein" evidence="2">
    <location>
        <begin position="39"/>
        <end position="205"/>
    </location>
</feature>